<gene>
    <name evidence="4" type="ORF">DAEQUDRAFT_179796</name>
</gene>
<sequence length="603" mass="66068">MELKLVYRILRALSDRALDFYSEVHVEGTYNVPADGPLIVVSCHHNEILDIATLAVTIPHRRPLCFWAKSSLFKNPLTRAILVSSGSIPVRRHPNGAASTDWRSTSSANGGGSDARQALFQETFRALDGGDGGAVGVFPEGTSYTEPRIVQVKEGAAWAALEYLRWKGQGGEEGRLAVVPVGIVHTAKARYQSRMAVRWGAPIDVASFAREHNAPFGTDEELRVAVKKLTEEIEWRMVGLTINAPDWNGLYVAKVARDMLWSDEHNIPMQQFPEVSQALVDLFSMPNPPASLPRARKSLLTYHSLLHYSNISHAHLTALLPNLRQASLPRRRTAVSLVFRQLLLTVLHPRFLLFLPPLLLHIPAYALAAAAKRGLASQREEETHAQYKAIFGMLGAGAVYGILGSLLARVVGRLPILATLSKAVARSDGGLQVALKLVEHAGVWLAKNGGGLRDCVVLIGSVYMTAKVLSRWHNILVGANMKQAQCLVTALKVSRGTCSTPSSGLSAEQLGLYGTPPEPPLNPFIKRRPSPDDAPKHATKVFPARMPPSWKFIRPLLEVRTEASYALSEYLADLEMHAVEGQWQDSSSTPALLHRLRQLGACF</sequence>
<dbReference type="GO" id="GO:0016287">
    <property type="term" value="F:glycerone-phosphate O-acyltransferase activity"/>
    <property type="evidence" value="ECO:0007669"/>
    <property type="project" value="TreeGrafter"/>
</dbReference>
<feature type="domain" description="Phospholipid/glycerol acyltransferase" evidence="3">
    <location>
        <begin position="38"/>
        <end position="186"/>
    </location>
</feature>
<evidence type="ECO:0000313" key="5">
    <source>
        <dbReference type="Proteomes" id="UP000076727"/>
    </source>
</evidence>
<dbReference type="SUPFAM" id="SSF69593">
    <property type="entry name" value="Glycerol-3-phosphate (1)-acyltransferase"/>
    <property type="match status" value="1"/>
</dbReference>
<organism evidence="4 5">
    <name type="scientific">Daedalea quercina L-15889</name>
    <dbReference type="NCBI Taxonomy" id="1314783"/>
    <lineage>
        <taxon>Eukaryota</taxon>
        <taxon>Fungi</taxon>
        <taxon>Dikarya</taxon>
        <taxon>Basidiomycota</taxon>
        <taxon>Agaricomycotina</taxon>
        <taxon>Agaricomycetes</taxon>
        <taxon>Polyporales</taxon>
        <taxon>Fomitopsis</taxon>
    </lineage>
</organism>
<keyword evidence="5" id="KW-1185">Reference proteome</keyword>
<dbReference type="PANTHER" id="PTHR31605">
    <property type="entry name" value="GLYCEROL-3-PHOSPHATE O-ACYLTRANSFERASE 1"/>
    <property type="match status" value="1"/>
</dbReference>
<evidence type="ECO:0000256" key="1">
    <source>
        <dbReference type="SAM" id="MobiDB-lite"/>
    </source>
</evidence>
<feature type="transmembrane region" description="Helical" evidence="2">
    <location>
        <begin position="390"/>
        <end position="412"/>
    </location>
</feature>
<dbReference type="InterPro" id="IPR002123">
    <property type="entry name" value="Plipid/glycerol_acylTrfase"/>
</dbReference>
<evidence type="ECO:0000256" key="2">
    <source>
        <dbReference type="SAM" id="Phobius"/>
    </source>
</evidence>
<dbReference type="EMBL" id="KV429050">
    <property type="protein sequence ID" value="KZT70639.1"/>
    <property type="molecule type" value="Genomic_DNA"/>
</dbReference>
<dbReference type="STRING" id="1314783.A0A165REA8"/>
<name>A0A165REA8_9APHY</name>
<feature type="region of interest" description="Disordered" evidence="1">
    <location>
        <begin position="92"/>
        <end position="113"/>
    </location>
</feature>
<protein>
    <recommendedName>
        <fullName evidence="3">Phospholipid/glycerol acyltransferase domain-containing protein</fullName>
    </recommendedName>
</protein>
<evidence type="ECO:0000259" key="3">
    <source>
        <dbReference type="SMART" id="SM00563"/>
    </source>
</evidence>
<dbReference type="AlphaFoldDB" id="A0A165REA8"/>
<feature type="compositionally biased region" description="Polar residues" evidence="1">
    <location>
        <begin position="97"/>
        <end position="108"/>
    </location>
</feature>
<dbReference type="InterPro" id="IPR052744">
    <property type="entry name" value="GPAT/DAPAT"/>
</dbReference>
<dbReference type="Proteomes" id="UP000076727">
    <property type="component" value="Unassembled WGS sequence"/>
</dbReference>
<dbReference type="GO" id="GO:0008654">
    <property type="term" value="P:phospholipid biosynthetic process"/>
    <property type="evidence" value="ECO:0007669"/>
    <property type="project" value="TreeGrafter"/>
</dbReference>
<proteinExistence type="predicted"/>
<keyword evidence="2" id="KW-0472">Membrane</keyword>
<keyword evidence="2" id="KW-1133">Transmembrane helix</keyword>
<dbReference type="Pfam" id="PF01553">
    <property type="entry name" value="Acyltransferase"/>
    <property type="match status" value="1"/>
</dbReference>
<reference evidence="4 5" key="1">
    <citation type="journal article" date="2016" name="Mol. Biol. Evol.">
        <title>Comparative Genomics of Early-Diverging Mushroom-Forming Fungi Provides Insights into the Origins of Lignocellulose Decay Capabilities.</title>
        <authorList>
            <person name="Nagy L.G."/>
            <person name="Riley R."/>
            <person name="Tritt A."/>
            <person name="Adam C."/>
            <person name="Daum C."/>
            <person name="Floudas D."/>
            <person name="Sun H."/>
            <person name="Yadav J.S."/>
            <person name="Pangilinan J."/>
            <person name="Larsson K.H."/>
            <person name="Matsuura K."/>
            <person name="Barry K."/>
            <person name="Labutti K."/>
            <person name="Kuo R."/>
            <person name="Ohm R.A."/>
            <person name="Bhattacharya S.S."/>
            <person name="Shirouzu T."/>
            <person name="Yoshinaga Y."/>
            <person name="Martin F.M."/>
            <person name="Grigoriev I.V."/>
            <person name="Hibbett D.S."/>
        </authorList>
    </citation>
    <scope>NUCLEOTIDE SEQUENCE [LARGE SCALE GENOMIC DNA]</scope>
    <source>
        <strain evidence="4 5">L-15889</strain>
    </source>
</reference>
<keyword evidence="2" id="KW-0812">Transmembrane</keyword>
<feature type="transmembrane region" description="Helical" evidence="2">
    <location>
        <begin position="351"/>
        <end position="370"/>
    </location>
</feature>
<dbReference type="SMART" id="SM00563">
    <property type="entry name" value="PlsC"/>
    <property type="match status" value="1"/>
</dbReference>
<dbReference type="OrthoDB" id="1044435at2759"/>
<accession>A0A165REA8</accession>
<evidence type="ECO:0000313" key="4">
    <source>
        <dbReference type="EMBL" id="KZT70639.1"/>
    </source>
</evidence>
<dbReference type="GO" id="GO:0004366">
    <property type="term" value="F:glycerol-3-phosphate O-acyltransferase activity"/>
    <property type="evidence" value="ECO:0007669"/>
    <property type="project" value="TreeGrafter"/>
</dbReference>
<dbReference type="PANTHER" id="PTHR31605:SF0">
    <property type="entry name" value="GLYCEROL-3-PHOSPHATE O-ACYLTRANSFERASE 1"/>
    <property type="match status" value="1"/>
</dbReference>